<dbReference type="AlphaFoldDB" id="A0A0G0YA22"/>
<protein>
    <submittedName>
        <fullName evidence="2">Uncharacterized protein</fullName>
    </submittedName>
</protein>
<evidence type="ECO:0000256" key="1">
    <source>
        <dbReference type="SAM" id="MobiDB-lite"/>
    </source>
</evidence>
<feature type="region of interest" description="Disordered" evidence="1">
    <location>
        <begin position="30"/>
        <end position="54"/>
    </location>
</feature>
<organism evidence="2 3">
    <name type="scientific">candidate division WWE3 bacterium GW2011_GWE1_41_27</name>
    <dbReference type="NCBI Taxonomy" id="1619131"/>
    <lineage>
        <taxon>Bacteria</taxon>
        <taxon>Katanobacteria</taxon>
    </lineage>
</organism>
<dbReference type="EMBL" id="LCBF01000031">
    <property type="protein sequence ID" value="KKS06431.1"/>
    <property type="molecule type" value="Genomic_DNA"/>
</dbReference>
<feature type="compositionally biased region" description="Polar residues" evidence="1">
    <location>
        <begin position="36"/>
        <end position="54"/>
    </location>
</feature>
<reference evidence="2 3" key="1">
    <citation type="journal article" date="2015" name="Nature">
        <title>rRNA introns, odd ribosomes, and small enigmatic genomes across a large radiation of phyla.</title>
        <authorList>
            <person name="Brown C.T."/>
            <person name="Hug L.A."/>
            <person name="Thomas B.C."/>
            <person name="Sharon I."/>
            <person name="Castelle C.J."/>
            <person name="Singh A."/>
            <person name="Wilkins M.J."/>
            <person name="Williams K.H."/>
            <person name="Banfield J.F."/>
        </authorList>
    </citation>
    <scope>NUCLEOTIDE SEQUENCE [LARGE SCALE GENOMIC DNA]</scope>
</reference>
<proteinExistence type="predicted"/>
<accession>A0A0G0YA22</accession>
<gene>
    <name evidence="2" type="ORF">UU59_C0031G0002</name>
</gene>
<comment type="caution">
    <text evidence="2">The sequence shown here is derived from an EMBL/GenBank/DDBJ whole genome shotgun (WGS) entry which is preliminary data.</text>
</comment>
<sequence>MITQVPREKHPFSLSDLIKEVNRKVLERDKELGEKASNNKNHQIQGMSHTALRN</sequence>
<dbReference type="Proteomes" id="UP000034544">
    <property type="component" value="Unassembled WGS sequence"/>
</dbReference>
<name>A0A0G0YA22_UNCKA</name>
<evidence type="ECO:0000313" key="3">
    <source>
        <dbReference type="Proteomes" id="UP000034544"/>
    </source>
</evidence>
<evidence type="ECO:0000313" key="2">
    <source>
        <dbReference type="EMBL" id="KKS06431.1"/>
    </source>
</evidence>